<dbReference type="SUPFAM" id="SSF81901">
    <property type="entry name" value="HCP-like"/>
    <property type="match status" value="1"/>
</dbReference>
<sequence length="131" mass="14995">MNLIKNVSSYFETLATHASKNYQRTREHYTRAEKNACALKYYKLGLLYFDGNCVVQDRKIAFAYFLKAAKHGEARAYCSLGLFYQYGCERPQDIARAKKCFEKGAAMGDALAQVALERMLRKSARYLIQPA</sequence>
<keyword evidence="6" id="KW-1185">Reference proteome</keyword>
<proteinExistence type="predicted"/>
<name>A0A0K2YBA6_HELHE</name>
<dbReference type="EMBL" id="CDMK01000001">
    <property type="protein sequence ID" value="CRI34255.1"/>
    <property type="molecule type" value="Genomic_DNA"/>
</dbReference>
<reference evidence="6" key="1">
    <citation type="submission" date="2014-12" db="EMBL/GenBank/DDBJ databases">
        <authorList>
            <person name="Smet A."/>
        </authorList>
    </citation>
    <scope>NUCLEOTIDE SEQUENCE [LARGE SCALE GENOMIC DNA]</scope>
</reference>
<organism evidence="5 6">
    <name type="scientific">Helicobacter heilmannii</name>
    <dbReference type="NCBI Taxonomy" id="35817"/>
    <lineage>
        <taxon>Bacteria</taxon>
        <taxon>Pseudomonadati</taxon>
        <taxon>Campylobacterota</taxon>
        <taxon>Epsilonproteobacteria</taxon>
        <taxon>Campylobacterales</taxon>
        <taxon>Helicobacteraceae</taxon>
        <taxon>Helicobacter</taxon>
    </lineage>
</organism>
<dbReference type="GeneID" id="92560574"/>
<comment type="catalytic activity">
    <reaction evidence="1">
        <text>a beta-lactam + H2O = a substituted beta-amino acid</text>
        <dbReference type="Rhea" id="RHEA:20401"/>
        <dbReference type="ChEBI" id="CHEBI:15377"/>
        <dbReference type="ChEBI" id="CHEBI:35627"/>
        <dbReference type="ChEBI" id="CHEBI:140347"/>
        <dbReference type="EC" id="3.5.2.6"/>
    </reaction>
</comment>
<accession>A0A0K2YBA6</accession>
<dbReference type="RefSeq" id="WP_370696088.1">
    <property type="nucleotide sequence ID" value="NZ_BSWR01000005.1"/>
</dbReference>
<evidence type="ECO:0000256" key="2">
    <source>
        <dbReference type="ARBA" id="ARBA00012865"/>
    </source>
</evidence>
<evidence type="ECO:0000313" key="6">
    <source>
        <dbReference type="Proteomes" id="UP000046090"/>
    </source>
</evidence>
<dbReference type="InterPro" id="IPR052945">
    <property type="entry name" value="Mitotic_Regulator"/>
</dbReference>
<dbReference type="EC" id="3.5.2.6" evidence="2"/>
<dbReference type="Proteomes" id="UP000046090">
    <property type="component" value="Unassembled WGS sequence"/>
</dbReference>
<evidence type="ECO:0000256" key="3">
    <source>
        <dbReference type="ARBA" id="ARBA00023157"/>
    </source>
</evidence>
<dbReference type="PANTHER" id="PTHR43628">
    <property type="entry name" value="ACTIVATOR OF C KINASE PROTEIN 1-RELATED"/>
    <property type="match status" value="1"/>
</dbReference>
<evidence type="ECO:0000313" key="5">
    <source>
        <dbReference type="EMBL" id="CRI34255.1"/>
    </source>
</evidence>
<dbReference type="InterPro" id="IPR011990">
    <property type="entry name" value="TPR-like_helical_dom_sf"/>
</dbReference>
<evidence type="ECO:0000256" key="4">
    <source>
        <dbReference type="ARBA" id="ARBA00023251"/>
    </source>
</evidence>
<keyword evidence="4" id="KW-0046">Antibiotic resistance</keyword>
<gene>
    <name evidence="5" type="ORF">HHE01_11010</name>
</gene>
<protein>
    <recommendedName>
        <fullName evidence="2">beta-lactamase</fullName>
        <ecNumber evidence="2">3.5.2.6</ecNumber>
    </recommendedName>
</protein>
<dbReference type="PANTHER" id="PTHR43628:SF1">
    <property type="entry name" value="CHITIN SYNTHASE REGULATORY FACTOR 2-RELATED"/>
    <property type="match status" value="1"/>
</dbReference>
<dbReference type="InterPro" id="IPR006597">
    <property type="entry name" value="Sel1-like"/>
</dbReference>
<dbReference type="GO" id="GO:0046677">
    <property type="term" value="P:response to antibiotic"/>
    <property type="evidence" value="ECO:0007669"/>
    <property type="project" value="UniProtKB-KW"/>
</dbReference>
<evidence type="ECO:0000256" key="1">
    <source>
        <dbReference type="ARBA" id="ARBA00001526"/>
    </source>
</evidence>
<dbReference type="AlphaFoldDB" id="A0A0K2YBA6"/>
<dbReference type="GO" id="GO:0008800">
    <property type="term" value="F:beta-lactamase activity"/>
    <property type="evidence" value="ECO:0007669"/>
    <property type="project" value="UniProtKB-EC"/>
</dbReference>
<keyword evidence="3" id="KW-1015">Disulfide bond</keyword>
<dbReference type="Gene3D" id="1.25.40.10">
    <property type="entry name" value="Tetratricopeptide repeat domain"/>
    <property type="match status" value="1"/>
</dbReference>
<dbReference type="SMART" id="SM00671">
    <property type="entry name" value="SEL1"/>
    <property type="match status" value="2"/>
</dbReference>
<dbReference type="Pfam" id="PF08238">
    <property type="entry name" value="Sel1"/>
    <property type="match status" value="2"/>
</dbReference>